<name>A0A5D4HAJ8_9SPHI</name>
<gene>
    <name evidence="2" type="ORF">FXV77_05250</name>
</gene>
<evidence type="ECO:0000313" key="2">
    <source>
        <dbReference type="EMBL" id="TYR37637.1"/>
    </source>
</evidence>
<dbReference type="AlphaFoldDB" id="A0A5D4HAJ8"/>
<sequence>MGKYLKICGIWLCIAAMVFVPSKPAQAGIYEIIKAGITKVIKAVDLQIQRLQNKTIWLQNAQKELENTMSKLKLGEISEWTEKQREQYDIYFRELWRVKNAISNYKKIREIVRLQLDVADEYKHAWNLLQRDRNFNPKELDYMYGVYSGLLRESLKNVDQLMLVASSLRTQMSDGKRLEMINKIGDDMQIVLTDIRKFNDRNFKLSVSRTNDANDADRLRRLYGLD</sequence>
<feature type="signal peptide" evidence="1">
    <location>
        <begin position="1"/>
        <end position="27"/>
    </location>
</feature>
<dbReference type="Proteomes" id="UP000322362">
    <property type="component" value="Unassembled WGS sequence"/>
</dbReference>
<accession>A0A5D4HAJ8</accession>
<keyword evidence="3" id="KW-1185">Reference proteome</keyword>
<proteinExistence type="predicted"/>
<feature type="chain" id="PRO_5022691524" evidence="1">
    <location>
        <begin position="28"/>
        <end position="226"/>
    </location>
</feature>
<organism evidence="2 3">
    <name type="scientific">Sphingobacterium phlebotomi</name>
    <dbReference type="NCBI Taxonomy" id="2605433"/>
    <lineage>
        <taxon>Bacteria</taxon>
        <taxon>Pseudomonadati</taxon>
        <taxon>Bacteroidota</taxon>
        <taxon>Sphingobacteriia</taxon>
        <taxon>Sphingobacteriales</taxon>
        <taxon>Sphingobacteriaceae</taxon>
        <taxon>Sphingobacterium</taxon>
    </lineage>
</organism>
<keyword evidence="1" id="KW-0732">Signal</keyword>
<evidence type="ECO:0000256" key="1">
    <source>
        <dbReference type="SAM" id="SignalP"/>
    </source>
</evidence>
<reference evidence="2 3" key="1">
    <citation type="submission" date="2019-08" db="EMBL/GenBank/DDBJ databases">
        <title>Phlebobacter frassis gen. nov. sp. nov., a new member of family Sphingobacteriaceae isolated from sand fly rearing media.</title>
        <authorList>
            <person name="Kakumanu M.L."/>
            <person name="Marayati B.F."/>
            <person name="Wada-Katsumata A."/>
            <person name="Wasserberg G."/>
            <person name="Schal C."/>
            <person name="Apperson C.S."/>
            <person name="Ponnusamy L."/>
        </authorList>
    </citation>
    <scope>NUCLEOTIDE SEQUENCE [LARGE SCALE GENOMIC DNA]</scope>
    <source>
        <strain evidence="2 3">SSI9</strain>
    </source>
</reference>
<dbReference type="EMBL" id="VTAV01000002">
    <property type="protein sequence ID" value="TYR37637.1"/>
    <property type="molecule type" value="Genomic_DNA"/>
</dbReference>
<protein>
    <submittedName>
        <fullName evidence="2">Conjugal transfer protein TraI</fullName>
    </submittedName>
</protein>
<evidence type="ECO:0000313" key="3">
    <source>
        <dbReference type="Proteomes" id="UP000322362"/>
    </source>
</evidence>
<comment type="caution">
    <text evidence="2">The sequence shown here is derived from an EMBL/GenBank/DDBJ whole genome shotgun (WGS) entry which is preliminary data.</text>
</comment>